<dbReference type="Pfam" id="PF07690">
    <property type="entry name" value="MFS_1"/>
    <property type="match status" value="1"/>
</dbReference>
<dbReference type="GO" id="GO:0022857">
    <property type="term" value="F:transmembrane transporter activity"/>
    <property type="evidence" value="ECO:0007669"/>
    <property type="project" value="InterPro"/>
</dbReference>
<feature type="transmembrane region" description="Helical" evidence="7">
    <location>
        <begin position="69"/>
        <end position="89"/>
    </location>
</feature>
<dbReference type="SUPFAM" id="SSF103473">
    <property type="entry name" value="MFS general substrate transporter"/>
    <property type="match status" value="1"/>
</dbReference>
<feature type="transmembrane region" description="Helical" evidence="7">
    <location>
        <begin position="157"/>
        <end position="178"/>
    </location>
</feature>
<feature type="compositionally biased region" description="Polar residues" evidence="6">
    <location>
        <begin position="573"/>
        <end position="598"/>
    </location>
</feature>
<comment type="subcellular location">
    <subcellularLocation>
        <location evidence="1">Endomembrane system</location>
        <topology evidence="1">Multi-pass membrane protein</topology>
    </subcellularLocation>
</comment>
<evidence type="ECO:0000313" key="10">
    <source>
        <dbReference type="Proteomes" id="UP000504638"/>
    </source>
</evidence>
<reference evidence="11" key="2">
    <citation type="submission" date="2020-04" db="EMBL/GenBank/DDBJ databases">
        <authorList>
            <consortium name="NCBI Genome Project"/>
        </authorList>
    </citation>
    <scope>NUCLEOTIDE SEQUENCE</scope>
    <source>
        <strain evidence="11">CBS 781.70</strain>
    </source>
</reference>
<gene>
    <name evidence="9 11" type="ORF">P152DRAFT_512606</name>
</gene>
<dbReference type="PROSITE" id="PS50850">
    <property type="entry name" value="MFS"/>
    <property type="match status" value="1"/>
</dbReference>
<evidence type="ECO:0000256" key="3">
    <source>
        <dbReference type="ARBA" id="ARBA00022692"/>
    </source>
</evidence>
<evidence type="ECO:0000256" key="1">
    <source>
        <dbReference type="ARBA" id="ARBA00004127"/>
    </source>
</evidence>
<feature type="transmembrane region" description="Helical" evidence="7">
    <location>
        <begin position="479"/>
        <end position="501"/>
    </location>
</feature>
<dbReference type="GO" id="GO:0005886">
    <property type="term" value="C:plasma membrane"/>
    <property type="evidence" value="ECO:0007669"/>
    <property type="project" value="TreeGrafter"/>
</dbReference>
<proteinExistence type="predicted"/>
<feature type="transmembrane region" description="Helical" evidence="7">
    <location>
        <begin position="28"/>
        <end position="49"/>
    </location>
</feature>
<accession>A0A6G1G8E1</accession>
<feature type="transmembrane region" description="Helical" evidence="7">
    <location>
        <begin position="437"/>
        <end position="459"/>
    </location>
</feature>
<evidence type="ECO:0000256" key="5">
    <source>
        <dbReference type="ARBA" id="ARBA00023136"/>
    </source>
</evidence>
<dbReference type="InterPro" id="IPR036259">
    <property type="entry name" value="MFS_trans_sf"/>
</dbReference>
<dbReference type="PANTHER" id="PTHR23501:SF191">
    <property type="entry name" value="VACUOLAR BASIC AMINO ACID TRANSPORTER 4"/>
    <property type="match status" value="1"/>
</dbReference>
<dbReference type="GO" id="GO:0012505">
    <property type="term" value="C:endomembrane system"/>
    <property type="evidence" value="ECO:0007669"/>
    <property type="project" value="UniProtKB-SubCell"/>
</dbReference>
<feature type="transmembrane region" description="Helical" evidence="7">
    <location>
        <begin position="365"/>
        <end position="386"/>
    </location>
</feature>
<evidence type="ECO:0000256" key="6">
    <source>
        <dbReference type="SAM" id="MobiDB-lite"/>
    </source>
</evidence>
<dbReference type="InterPro" id="IPR011701">
    <property type="entry name" value="MFS"/>
</dbReference>
<evidence type="ECO:0000256" key="7">
    <source>
        <dbReference type="SAM" id="Phobius"/>
    </source>
</evidence>
<feature type="transmembrane region" description="Helical" evidence="7">
    <location>
        <begin position="95"/>
        <end position="115"/>
    </location>
</feature>
<dbReference type="RefSeq" id="XP_033535822.1">
    <property type="nucleotide sequence ID" value="XM_033682757.1"/>
</dbReference>
<feature type="transmembrane region" description="Helical" evidence="7">
    <location>
        <begin position="223"/>
        <end position="243"/>
    </location>
</feature>
<keyword evidence="2" id="KW-0813">Transport</keyword>
<feature type="transmembrane region" description="Helical" evidence="7">
    <location>
        <begin position="184"/>
        <end position="202"/>
    </location>
</feature>
<dbReference type="Proteomes" id="UP000504638">
    <property type="component" value="Unplaced"/>
</dbReference>
<feature type="transmembrane region" description="Helical" evidence="7">
    <location>
        <begin position="401"/>
        <end position="425"/>
    </location>
</feature>
<feature type="transmembrane region" description="Helical" evidence="7">
    <location>
        <begin position="255"/>
        <end position="275"/>
    </location>
</feature>
<evidence type="ECO:0000259" key="8">
    <source>
        <dbReference type="PROSITE" id="PS50850"/>
    </source>
</evidence>
<feature type="domain" description="Major facilitator superfamily (MFS) profile" evidence="8">
    <location>
        <begin position="31"/>
        <end position="505"/>
    </location>
</feature>
<evidence type="ECO:0000256" key="4">
    <source>
        <dbReference type="ARBA" id="ARBA00022989"/>
    </source>
</evidence>
<feature type="region of interest" description="Disordered" evidence="6">
    <location>
        <begin position="553"/>
        <end position="649"/>
    </location>
</feature>
<evidence type="ECO:0000256" key="2">
    <source>
        <dbReference type="ARBA" id="ARBA00022448"/>
    </source>
</evidence>
<dbReference type="GeneID" id="54423327"/>
<dbReference type="EMBL" id="ML975153">
    <property type="protein sequence ID" value="KAF1814191.1"/>
    <property type="molecule type" value="Genomic_DNA"/>
</dbReference>
<feature type="compositionally biased region" description="Low complexity" evidence="6">
    <location>
        <begin position="599"/>
        <end position="624"/>
    </location>
</feature>
<organism evidence="9">
    <name type="scientific">Eremomyces bilateralis CBS 781.70</name>
    <dbReference type="NCBI Taxonomy" id="1392243"/>
    <lineage>
        <taxon>Eukaryota</taxon>
        <taxon>Fungi</taxon>
        <taxon>Dikarya</taxon>
        <taxon>Ascomycota</taxon>
        <taxon>Pezizomycotina</taxon>
        <taxon>Dothideomycetes</taxon>
        <taxon>Dothideomycetes incertae sedis</taxon>
        <taxon>Eremomycetales</taxon>
        <taxon>Eremomycetaceae</taxon>
        <taxon>Eremomyces</taxon>
    </lineage>
</organism>
<dbReference type="InterPro" id="IPR020846">
    <property type="entry name" value="MFS_dom"/>
</dbReference>
<keyword evidence="3 7" id="KW-0812">Transmembrane</keyword>
<protein>
    <submittedName>
        <fullName evidence="9 11">MFS general substrate transporter</fullName>
    </submittedName>
</protein>
<dbReference type="Gene3D" id="1.20.1250.20">
    <property type="entry name" value="MFS general substrate transporter like domains"/>
    <property type="match status" value="1"/>
</dbReference>
<dbReference type="PANTHER" id="PTHR23501">
    <property type="entry name" value="MAJOR FACILITATOR SUPERFAMILY"/>
    <property type="match status" value="1"/>
</dbReference>
<keyword evidence="4 7" id="KW-1133">Transmembrane helix</keyword>
<name>A0A6G1G8E1_9PEZI</name>
<evidence type="ECO:0000313" key="11">
    <source>
        <dbReference type="RefSeq" id="XP_033535822.1"/>
    </source>
</evidence>
<keyword evidence="5 7" id="KW-0472">Membrane</keyword>
<keyword evidence="10" id="KW-1185">Reference proteome</keyword>
<reference evidence="11" key="3">
    <citation type="submission" date="2025-04" db="UniProtKB">
        <authorList>
            <consortium name="RefSeq"/>
        </authorList>
    </citation>
    <scope>IDENTIFICATION</scope>
    <source>
        <strain evidence="11">CBS 781.70</strain>
    </source>
</reference>
<dbReference type="AlphaFoldDB" id="A0A6G1G8E1"/>
<sequence>MGNVISAALAATTAPANGTGPSMPMWQWILIEFGICMGVFISIMQTTVLSPAMEPIEKAIRARPGQPDCAALAYNLAFIAFASFMVSLADVSGRLFMYFLSAMLYIFASLACGIVRTVIPLMVLRALQGIGGSGLYGIGAVIATEVTPISMIQFNSACFGFAIAVAGVCGPLIGGAIAKLKWNWIFWMNCLIITVSMTMVMYSLPRNGRARLHLQVPFRRIDFFGHLLFAIISVLPITALQLIGINLYTTSTPGVTLFSVLMSIGVVCLVALAFWERCQTQVQSGRSTALVPMSFMRNGAFAATLIAIFFNGWIYFAIVFGLPLRLTIVNKFTSARAGLALASVLPAVALGCITASLCSRKLNRTTLVMTLAAVPVLIGTALLTWLGDIDSVRTDPISSKVLLALLALGFGLGLTISSATLVASFESGLWDYGSAHALLGQLLVFGGTLGVAVNTALVGVADLKHQILQLSWLHAYRTTMIICSALAGVVLVIMLVSSAFWPTRYPWVSKQKYIENQMSAWTTANPPPPPPTAPAPHTTLQLALMHIGFSHQAPAPPATSDVSNTGSAHDLSNLPQPAGNQKQPEGTEGQSLTSVSSQTTYATGSETTYATSSETTDTTGGNTTDGDRSYTAPNDTNGYPRPMSVYQLV</sequence>
<feature type="transmembrane region" description="Helical" evidence="7">
    <location>
        <begin position="338"/>
        <end position="358"/>
    </location>
</feature>
<evidence type="ECO:0000313" key="9">
    <source>
        <dbReference type="EMBL" id="KAF1814191.1"/>
    </source>
</evidence>
<dbReference type="OrthoDB" id="440553at2759"/>
<reference evidence="9 11" key="1">
    <citation type="submission" date="2020-01" db="EMBL/GenBank/DDBJ databases">
        <authorList>
            <consortium name="DOE Joint Genome Institute"/>
            <person name="Haridas S."/>
            <person name="Albert R."/>
            <person name="Binder M."/>
            <person name="Bloem J."/>
            <person name="Labutti K."/>
            <person name="Salamov A."/>
            <person name="Andreopoulos B."/>
            <person name="Baker S.E."/>
            <person name="Barry K."/>
            <person name="Bills G."/>
            <person name="Bluhm B.H."/>
            <person name="Cannon C."/>
            <person name="Castanera R."/>
            <person name="Culley D.E."/>
            <person name="Daum C."/>
            <person name="Ezra D."/>
            <person name="Gonzalez J.B."/>
            <person name="Henrissat B."/>
            <person name="Kuo A."/>
            <person name="Liang C."/>
            <person name="Lipzen A."/>
            <person name="Lutzoni F."/>
            <person name="Magnuson J."/>
            <person name="Mondo S."/>
            <person name="Nolan M."/>
            <person name="Ohm R."/>
            <person name="Pangilinan J."/>
            <person name="Park H.-J."/>
            <person name="Ramirez L."/>
            <person name="Alfaro M."/>
            <person name="Sun H."/>
            <person name="Tritt A."/>
            <person name="Yoshinaga Y."/>
            <person name="Zwiers L.-H."/>
            <person name="Turgeon B.G."/>
            <person name="Goodwin S.B."/>
            <person name="Spatafora J.W."/>
            <person name="Crous P.W."/>
            <person name="Grigoriev I.V."/>
        </authorList>
    </citation>
    <scope>NUCLEOTIDE SEQUENCE</scope>
    <source>
        <strain evidence="9 11">CBS 781.70</strain>
    </source>
</reference>
<feature type="transmembrane region" description="Helical" evidence="7">
    <location>
        <begin position="295"/>
        <end position="318"/>
    </location>
</feature>